<dbReference type="EMBL" id="QNUK01000184">
    <property type="protein sequence ID" value="KAF5898927.1"/>
    <property type="molecule type" value="Genomic_DNA"/>
</dbReference>
<comment type="caution">
    <text evidence="1">The sequence shown here is derived from an EMBL/GenBank/DDBJ whole genome shotgun (WGS) entry which is preliminary data.</text>
</comment>
<feature type="non-terminal residue" evidence="1">
    <location>
        <position position="1"/>
    </location>
</feature>
<accession>A0A8J4UMJ5</accession>
<name>A0A8J4UMJ5_CLAMG</name>
<proteinExistence type="predicted"/>
<organism evidence="1 2">
    <name type="scientific">Clarias magur</name>
    <name type="common">Asian catfish</name>
    <name type="synonym">Macropteronotus magur</name>
    <dbReference type="NCBI Taxonomy" id="1594786"/>
    <lineage>
        <taxon>Eukaryota</taxon>
        <taxon>Metazoa</taxon>
        <taxon>Chordata</taxon>
        <taxon>Craniata</taxon>
        <taxon>Vertebrata</taxon>
        <taxon>Euteleostomi</taxon>
        <taxon>Actinopterygii</taxon>
        <taxon>Neopterygii</taxon>
        <taxon>Teleostei</taxon>
        <taxon>Ostariophysi</taxon>
        <taxon>Siluriformes</taxon>
        <taxon>Clariidae</taxon>
        <taxon>Clarias</taxon>
    </lineage>
</organism>
<evidence type="ECO:0000313" key="2">
    <source>
        <dbReference type="Proteomes" id="UP000727407"/>
    </source>
</evidence>
<keyword evidence="2" id="KW-1185">Reference proteome</keyword>
<evidence type="ECO:0000313" key="1">
    <source>
        <dbReference type="EMBL" id="KAF5898927.1"/>
    </source>
</evidence>
<sequence>DNPGHVVGPIRPALTLDPWVRQERAALFASIGLGVPLRNEVTRSNGKPSAPAQMIFTRIRAVDPDSESQFISFFASDEISHAI</sequence>
<dbReference type="AlphaFoldDB" id="A0A8J4UMJ5"/>
<gene>
    <name evidence="1" type="primary">tpp2</name>
    <name evidence="1" type="ORF">DAT39_011358</name>
</gene>
<reference evidence="1" key="1">
    <citation type="submission" date="2020-07" db="EMBL/GenBank/DDBJ databases">
        <title>Clarias magur genome sequencing, assembly and annotation.</title>
        <authorList>
            <person name="Kushwaha B."/>
            <person name="Kumar R."/>
            <person name="Das P."/>
            <person name="Joshi C.G."/>
            <person name="Kumar D."/>
            <person name="Nagpure N.S."/>
            <person name="Pandey M."/>
            <person name="Agarwal S."/>
            <person name="Srivastava S."/>
            <person name="Singh M."/>
            <person name="Sahoo L."/>
            <person name="Jayasankar P."/>
            <person name="Meher P.K."/>
            <person name="Koringa P.G."/>
            <person name="Iquebal M.A."/>
            <person name="Das S.P."/>
            <person name="Bit A."/>
            <person name="Patnaik S."/>
            <person name="Patel N."/>
            <person name="Shah T.M."/>
            <person name="Hinsu A."/>
            <person name="Jena J.K."/>
        </authorList>
    </citation>
    <scope>NUCLEOTIDE SEQUENCE</scope>
    <source>
        <strain evidence="1">CIFAMagur01</strain>
        <tissue evidence="1">Testis</tissue>
    </source>
</reference>
<dbReference type="Proteomes" id="UP000727407">
    <property type="component" value="Unassembled WGS sequence"/>
</dbReference>
<protein>
    <submittedName>
        <fullName evidence="1">Tripeptidyl-peptidase 2 isoform X1</fullName>
    </submittedName>
</protein>